<dbReference type="Pfam" id="PF01590">
    <property type="entry name" value="GAF"/>
    <property type="match status" value="1"/>
</dbReference>
<evidence type="ECO:0000259" key="8">
    <source>
        <dbReference type="PROSITE" id="PS50110"/>
    </source>
</evidence>
<feature type="modified residue" description="4-aspartylphosphate" evidence="6">
    <location>
        <position position="471"/>
    </location>
</feature>
<dbReference type="Gene3D" id="3.30.565.10">
    <property type="entry name" value="Histidine kinase-like ATPase, C-terminal domain"/>
    <property type="match status" value="1"/>
</dbReference>
<dbReference type="Gene3D" id="1.10.287.130">
    <property type="match status" value="1"/>
</dbReference>
<dbReference type="GO" id="GO:0016301">
    <property type="term" value="F:kinase activity"/>
    <property type="evidence" value="ECO:0007669"/>
    <property type="project" value="UniProtKB-KW"/>
</dbReference>
<dbReference type="InterPro" id="IPR001789">
    <property type="entry name" value="Sig_transdc_resp-reg_receiver"/>
</dbReference>
<dbReference type="CDD" id="cd16922">
    <property type="entry name" value="HATPase_EvgS-ArcB-TorS-like"/>
    <property type="match status" value="1"/>
</dbReference>
<dbReference type="Pfam" id="PF00072">
    <property type="entry name" value="Response_reg"/>
    <property type="match status" value="1"/>
</dbReference>
<protein>
    <recommendedName>
        <fullName evidence="2">histidine kinase</fullName>
        <ecNumber evidence="2">2.7.13.3</ecNumber>
    </recommendedName>
</protein>
<dbReference type="SUPFAM" id="SSF55874">
    <property type="entry name" value="ATPase domain of HSP90 chaperone/DNA topoisomerase II/histidine kinase"/>
    <property type="match status" value="1"/>
</dbReference>
<dbReference type="SMART" id="SM00448">
    <property type="entry name" value="REC"/>
    <property type="match status" value="1"/>
</dbReference>
<keyword evidence="5 9" id="KW-0418">Kinase</keyword>
<dbReference type="SUPFAM" id="SSF52172">
    <property type="entry name" value="CheY-like"/>
    <property type="match status" value="1"/>
</dbReference>
<accession>A0ABY2KRL3</accession>
<evidence type="ECO:0000313" key="9">
    <source>
        <dbReference type="EMBL" id="TGD45321.1"/>
    </source>
</evidence>
<evidence type="ECO:0000256" key="3">
    <source>
        <dbReference type="ARBA" id="ARBA00022553"/>
    </source>
</evidence>
<evidence type="ECO:0000256" key="5">
    <source>
        <dbReference type="ARBA" id="ARBA00022777"/>
    </source>
</evidence>
<evidence type="ECO:0000256" key="6">
    <source>
        <dbReference type="PROSITE-ProRule" id="PRU00169"/>
    </source>
</evidence>
<dbReference type="RefSeq" id="WP_135428703.1">
    <property type="nucleotide sequence ID" value="NZ_RPEM01000001.1"/>
</dbReference>
<dbReference type="InterPro" id="IPR005467">
    <property type="entry name" value="His_kinase_dom"/>
</dbReference>
<organism evidence="9 10">
    <name type="scientific">Pseudotabrizicola sediminis</name>
    <dbReference type="NCBI Taxonomy" id="2486418"/>
    <lineage>
        <taxon>Bacteria</taxon>
        <taxon>Pseudomonadati</taxon>
        <taxon>Pseudomonadota</taxon>
        <taxon>Alphaproteobacteria</taxon>
        <taxon>Rhodobacterales</taxon>
        <taxon>Paracoccaceae</taxon>
        <taxon>Pseudotabrizicola</taxon>
    </lineage>
</organism>
<dbReference type="Pfam" id="PF02518">
    <property type="entry name" value="HATPase_c"/>
    <property type="match status" value="1"/>
</dbReference>
<dbReference type="EC" id="2.7.13.3" evidence="2"/>
<keyword evidence="10" id="KW-1185">Reference proteome</keyword>
<dbReference type="InterPro" id="IPR003594">
    <property type="entry name" value="HATPase_dom"/>
</dbReference>
<reference evidence="9 10" key="1">
    <citation type="submission" date="2018-11" db="EMBL/GenBank/DDBJ databases">
        <title>Tabrizicola sp. isolated from sediment of alpine lake.</title>
        <authorList>
            <person name="Liu Z."/>
        </authorList>
    </citation>
    <scope>NUCLEOTIDE SEQUENCE [LARGE SCALE GENOMIC DNA]</scope>
    <source>
        <strain evidence="9 10">DRYC-M-16</strain>
    </source>
</reference>
<proteinExistence type="predicted"/>
<dbReference type="SMART" id="SM00065">
    <property type="entry name" value="GAF"/>
    <property type="match status" value="1"/>
</dbReference>
<dbReference type="SMART" id="SM00387">
    <property type="entry name" value="HATPase_c"/>
    <property type="match status" value="1"/>
</dbReference>
<dbReference type="InterPro" id="IPR003018">
    <property type="entry name" value="GAF"/>
</dbReference>
<evidence type="ECO:0000256" key="2">
    <source>
        <dbReference type="ARBA" id="ARBA00012438"/>
    </source>
</evidence>
<dbReference type="EMBL" id="RPEM01000001">
    <property type="protein sequence ID" value="TGD45321.1"/>
    <property type="molecule type" value="Genomic_DNA"/>
</dbReference>
<evidence type="ECO:0000256" key="1">
    <source>
        <dbReference type="ARBA" id="ARBA00000085"/>
    </source>
</evidence>
<dbReference type="Proteomes" id="UP000297741">
    <property type="component" value="Unassembled WGS sequence"/>
</dbReference>
<dbReference type="InterPro" id="IPR036097">
    <property type="entry name" value="HisK_dim/P_sf"/>
</dbReference>
<evidence type="ECO:0000256" key="4">
    <source>
        <dbReference type="ARBA" id="ARBA00022679"/>
    </source>
</evidence>
<dbReference type="SMART" id="SM00388">
    <property type="entry name" value="HisKA"/>
    <property type="match status" value="1"/>
</dbReference>
<evidence type="ECO:0000259" key="7">
    <source>
        <dbReference type="PROSITE" id="PS50109"/>
    </source>
</evidence>
<evidence type="ECO:0000313" key="10">
    <source>
        <dbReference type="Proteomes" id="UP000297741"/>
    </source>
</evidence>
<feature type="domain" description="Response regulatory" evidence="8">
    <location>
        <begin position="422"/>
        <end position="541"/>
    </location>
</feature>
<dbReference type="InterPro" id="IPR029016">
    <property type="entry name" value="GAF-like_dom_sf"/>
</dbReference>
<dbReference type="InterPro" id="IPR011006">
    <property type="entry name" value="CheY-like_superfamily"/>
</dbReference>
<dbReference type="Pfam" id="PF00512">
    <property type="entry name" value="HisKA"/>
    <property type="match status" value="1"/>
</dbReference>
<keyword evidence="4" id="KW-0808">Transferase</keyword>
<dbReference type="SUPFAM" id="SSF47384">
    <property type="entry name" value="Homodimeric domain of signal transducing histidine kinase"/>
    <property type="match status" value="1"/>
</dbReference>
<dbReference type="InterPro" id="IPR003661">
    <property type="entry name" value="HisK_dim/P_dom"/>
</dbReference>
<comment type="caution">
    <text evidence="9">The sequence shown here is derived from an EMBL/GenBank/DDBJ whole genome shotgun (WGS) entry which is preliminary data.</text>
</comment>
<gene>
    <name evidence="9" type="ORF">EEB11_01855</name>
</gene>
<keyword evidence="3 6" id="KW-0597">Phosphoprotein</keyword>
<feature type="domain" description="Histidine kinase" evidence="7">
    <location>
        <begin position="185"/>
        <end position="402"/>
    </location>
</feature>
<dbReference type="InterPro" id="IPR036890">
    <property type="entry name" value="HATPase_C_sf"/>
</dbReference>
<dbReference type="Gene3D" id="3.30.450.40">
    <property type="match status" value="1"/>
</dbReference>
<dbReference type="CDD" id="cd17546">
    <property type="entry name" value="REC_hyHK_CKI1_RcsC-like"/>
    <property type="match status" value="1"/>
</dbReference>
<sequence>MLHITSNTLASLGLLNGTSHDGFDRQTRLARLILCAEASVMSVIDDEADRQFFRSTNGVAEPLQTERATPLSHSFCKLVRDADAPLVIADARTDDRVMEHPAVRQLGIISYLGVPIHEPSGAPIGSLCVFNSAPRNWTREEKSLIEELAAMVDEQILLIKAVQDRDVAMAAATRESDARAKFVASVGHEVRTPLNGVMGLAQVLAQDLVDPVHQTRVQAIIESGDVMLQLLNDLLDLSKIEAGKLEFNPVPFRPIDLANRLDTLYFDVAEQKGLTFEVMTNPGARALWRGDEMRINQILQNLVSNAIKFTEAGTVSVRFSCVPGRPFRVTVSDTGIGMTPEAAESLFTAFGQADATISHRFGGTGLGLSIVKHLVTGMGGAITVSSMEGRGTEFKVELPLQTVDEPVAPQDPPTLDAVAGMVVLAVDDNAANLAVIKAMLELLGLGVETARDGLEALTKVREGALTAVFMDISMPRMDGVTAALAIRTAEQGRGIPPLPLIAVTANTQPGQINSYRNSGFDDVICKPIQMGEITRAVRKHMLPVAAQAIETRP</sequence>
<dbReference type="PROSITE" id="PS50110">
    <property type="entry name" value="RESPONSE_REGULATORY"/>
    <property type="match status" value="1"/>
</dbReference>
<dbReference type="Gene3D" id="3.40.50.2300">
    <property type="match status" value="1"/>
</dbReference>
<dbReference type="SUPFAM" id="SSF55781">
    <property type="entry name" value="GAF domain-like"/>
    <property type="match status" value="1"/>
</dbReference>
<dbReference type="CDD" id="cd00082">
    <property type="entry name" value="HisKA"/>
    <property type="match status" value="1"/>
</dbReference>
<comment type="catalytic activity">
    <reaction evidence="1">
        <text>ATP + protein L-histidine = ADP + protein N-phospho-L-histidine.</text>
        <dbReference type="EC" id="2.7.13.3"/>
    </reaction>
</comment>
<dbReference type="PRINTS" id="PR00344">
    <property type="entry name" value="BCTRLSENSOR"/>
</dbReference>
<dbReference type="PANTHER" id="PTHR43047">
    <property type="entry name" value="TWO-COMPONENT HISTIDINE PROTEIN KINASE"/>
    <property type="match status" value="1"/>
</dbReference>
<dbReference type="PROSITE" id="PS50109">
    <property type="entry name" value="HIS_KIN"/>
    <property type="match status" value="1"/>
</dbReference>
<name>A0ABY2KRL3_9RHOB</name>
<dbReference type="InterPro" id="IPR004358">
    <property type="entry name" value="Sig_transdc_His_kin-like_C"/>
</dbReference>